<keyword evidence="2 4" id="KW-0808">Transferase</keyword>
<dbReference type="InterPro" id="IPR011004">
    <property type="entry name" value="Trimer_LpxA-like_sf"/>
</dbReference>
<evidence type="ECO:0000256" key="2">
    <source>
        <dbReference type="ARBA" id="ARBA00022679"/>
    </source>
</evidence>
<dbReference type="GO" id="GO:0008652">
    <property type="term" value="P:amino acid biosynthetic process"/>
    <property type="evidence" value="ECO:0007669"/>
    <property type="project" value="UniProtKB-KW"/>
</dbReference>
<keyword evidence="3" id="KW-0012">Acyltransferase</keyword>
<dbReference type="Proteomes" id="UP000184432">
    <property type="component" value="Unassembled WGS sequence"/>
</dbReference>
<dbReference type="InterPro" id="IPR053376">
    <property type="entry name" value="Serine_acetyltransferase"/>
</dbReference>
<dbReference type="STRING" id="570521.SAMN04488508_101323"/>
<dbReference type="CDD" id="cd03354">
    <property type="entry name" value="LbH_SAT"/>
    <property type="match status" value="1"/>
</dbReference>
<keyword evidence="1" id="KW-0028">Amino-acid biosynthesis</keyword>
<gene>
    <name evidence="4" type="ORF">SAMN04488508_101323</name>
</gene>
<proteinExistence type="predicted"/>
<protein>
    <submittedName>
        <fullName evidence="4">Serine O-acetyltransferase</fullName>
    </submittedName>
</protein>
<dbReference type="Gene3D" id="1.10.3130.10">
    <property type="entry name" value="serine acetyltransferase, domain 1"/>
    <property type="match status" value="1"/>
</dbReference>
<dbReference type="PANTHER" id="PTHR42811">
    <property type="entry name" value="SERINE ACETYLTRANSFERASE"/>
    <property type="match status" value="1"/>
</dbReference>
<dbReference type="AlphaFoldDB" id="A0A1M6AJA9"/>
<keyword evidence="5" id="KW-1185">Reference proteome</keyword>
<name>A0A1M6AJA9_9FLAO</name>
<evidence type="ECO:0000256" key="3">
    <source>
        <dbReference type="ARBA" id="ARBA00023315"/>
    </source>
</evidence>
<evidence type="ECO:0000313" key="4">
    <source>
        <dbReference type="EMBL" id="SHI36566.1"/>
    </source>
</evidence>
<dbReference type="Gene3D" id="2.160.10.10">
    <property type="entry name" value="Hexapeptide repeat proteins"/>
    <property type="match status" value="1"/>
</dbReference>
<dbReference type="EMBL" id="FQYP01000001">
    <property type="protein sequence ID" value="SHI36566.1"/>
    <property type="molecule type" value="Genomic_DNA"/>
</dbReference>
<evidence type="ECO:0000256" key="1">
    <source>
        <dbReference type="ARBA" id="ARBA00022605"/>
    </source>
</evidence>
<dbReference type="SUPFAM" id="SSF51161">
    <property type="entry name" value="Trimeric LpxA-like enzymes"/>
    <property type="match status" value="1"/>
</dbReference>
<accession>A0A1M6AJA9</accession>
<reference evidence="5" key="1">
    <citation type="submission" date="2016-11" db="EMBL/GenBank/DDBJ databases">
        <authorList>
            <person name="Varghese N."/>
            <person name="Submissions S."/>
        </authorList>
    </citation>
    <scope>NUCLEOTIDE SEQUENCE [LARGE SCALE GENOMIC DNA]</scope>
    <source>
        <strain evidence="5">DSM 22623</strain>
    </source>
</reference>
<sequence length="264" mass="29728">MMSKERDAIIARIEEQKKNPNLRLRLKERTEYFTNLLFYTLFDSDTEVAKNVDLLEETFEELIDLACWETEKPCSKLWQSYLEKLPGILQKLNRDAEAFMKSDPAANSIEEVYLAYPGFYAIAIYRLSHELLKFGLPMVPRLMTEYSHRLTGTDINPGAEIGESFFIDHATGIVIGETAIIKDNVKIYQGVTLGGLYVDRKLRNVKRHPTVEDNVTIYANATILGGSTVIGANSTIGGNAWITSSVPENSIISNTSEIKIKKVV</sequence>
<dbReference type="InterPro" id="IPR042122">
    <property type="entry name" value="Ser_AcTrfase_N_sf"/>
</dbReference>
<dbReference type="GO" id="GO:0016746">
    <property type="term" value="F:acyltransferase activity"/>
    <property type="evidence" value="ECO:0007669"/>
    <property type="project" value="UniProtKB-KW"/>
</dbReference>
<evidence type="ECO:0000313" key="5">
    <source>
        <dbReference type="Proteomes" id="UP000184432"/>
    </source>
</evidence>
<dbReference type="InterPro" id="IPR045304">
    <property type="entry name" value="LbH_SAT"/>
</dbReference>
<dbReference type="NCBIfam" id="NF041874">
    <property type="entry name" value="EPS_EpsC"/>
    <property type="match status" value="1"/>
</dbReference>
<organism evidence="4 5">
    <name type="scientific">Aquimarina spongiae</name>
    <dbReference type="NCBI Taxonomy" id="570521"/>
    <lineage>
        <taxon>Bacteria</taxon>
        <taxon>Pseudomonadati</taxon>
        <taxon>Bacteroidota</taxon>
        <taxon>Flavobacteriia</taxon>
        <taxon>Flavobacteriales</taxon>
        <taxon>Flavobacteriaceae</taxon>
        <taxon>Aquimarina</taxon>
    </lineage>
</organism>